<name>A0A411HFH1_9GAMM</name>
<proteinExistence type="predicted"/>
<accession>A0A411HFH1</accession>
<reference evidence="1 2" key="1">
    <citation type="submission" date="2019-01" db="EMBL/GenBank/DDBJ databases">
        <title>Pseudolysobacter antarctica gen. nov., sp. nov., isolated from Fildes Peninsula, Antarctica.</title>
        <authorList>
            <person name="Wei Z."/>
            <person name="Peng F."/>
        </authorList>
    </citation>
    <scope>NUCLEOTIDE SEQUENCE [LARGE SCALE GENOMIC DNA]</scope>
    <source>
        <strain evidence="1 2">AQ6-296</strain>
    </source>
</reference>
<dbReference type="AlphaFoldDB" id="A0A411HFH1"/>
<evidence type="ECO:0000313" key="1">
    <source>
        <dbReference type="EMBL" id="QBB69221.1"/>
    </source>
</evidence>
<gene>
    <name evidence="1" type="ORF">ELE36_01855</name>
</gene>
<evidence type="ECO:0000313" key="2">
    <source>
        <dbReference type="Proteomes" id="UP000291562"/>
    </source>
</evidence>
<sequence>MGSAYPLALSESYKQAQRAFAALLENDTDFDLHADMQQLAAERSLYRLSRSELGTLARWLGWQMVVRTRAAQRVGMNVLSTVNARLESAVERELTRLPLAQITRSSAPMRLSA</sequence>
<dbReference type="Proteomes" id="UP000291562">
    <property type="component" value="Chromosome"/>
</dbReference>
<dbReference type="OrthoDB" id="9959513at2"/>
<protein>
    <submittedName>
        <fullName evidence="1">Uncharacterized protein</fullName>
    </submittedName>
</protein>
<dbReference type="RefSeq" id="WP_129831477.1">
    <property type="nucleotide sequence ID" value="NZ_CP035704.1"/>
</dbReference>
<organism evidence="1 2">
    <name type="scientific">Pseudolysobacter antarcticus</name>
    <dbReference type="NCBI Taxonomy" id="2511995"/>
    <lineage>
        <taxon>Bacteria</taxon>
        <taxon>Pseudomonadati</taxon>
        <taxon>Pseudomonadota</taxon>
        <taxon>Gammaproteobacteria</taxon>
        <taxon>Lysobacterales</taxon>
        <taxon>Rhodanobacteraceae</taxon>
        <taxon>Pseudolysobacter</taxon>
    </lineage>
</organism>
<dbReference type="KEGG" id="xbc:ELE36_01855"/>
<keyword evidence="2" id="KW-1185">Reference proteome</keyword>
<dbReference type="EMBL" id="CP035704">
    <property type="protein sequence ID" value="QBB69221.1"/>
    <property type="molecule type" value="Genomic_DNA"/>
</dbReference>